<dbReference type="Proteomes" id="UP000274661">
    <property type="component" value="Unassembled WGS sequence"/>
</dbReference>
<dbReference type="RefSeq" id="WP_126719860.1">
    <property type="nucleotide sequence ID" value="NZ_RWJF01000001.1"/>
</dbReference>
<reference evidence="2 3" key="1">
    <citation type="submission" date="2018-12" db="EMBL/GenBank/DDBJ databases">
        <title>Sphingomonas sp. HMF7854 Genome sequencing and assembly.</title>
        <authorList>
            <person name="Cha I."/>
            <person name="Kang H."/>
            <person name="Kim H."/>
            <person name="Kang J."/>
            <person name="Joh K."/>
        </authorList>
    </citation>
    <scope>NUCLEOTIDE SEQUENCE [LARGE SCALE GENOMIC DNA]</scope>
    <source>
        <strain evidence="2 3">HMF7854</strain>
    </source>
</reference>
<dbReference type="EMBL" id="RWJF01000001">
    <property type="protein sequence ID" value="RST31920.1"/>
    <property type="molecule type" value="Genomic_DNA"/>
</dbReference>
<name>A0A429VD33_9SPHN</name>
<evidence type="ECO:0000313" key="3">
    <source>
        <dbReference type="Proteomes" id="UP000274661"/>
    </source>
</evidence>
<comment type="caution">
    <text evidence="2">The sequence shown here is derived from an EMBL/GenBank/DDBJ whole genome shotgun (WGS) entry which is preliminary data.</text>
</comment>
<feature type="chain" id="PRO_5019371663" evidence="1">
    <location>
        <begin position="21"/>
        <end position="117"/>
    </location>
</feature>
<protein>
    <submittedName>
        <fullName evidence="2">Uncharacterized protein</fullName>
    </submittedName>
</protein>
<gene>
    <name evidence="2" type="ORF">HMF7854_14540</name>
</gene>
<feature type="signal peptide" evidence="1">
    <location>
        <begin position="1"/>
        <end position="20"/>
    </location>
</feature>
<evidence type="ECO:0000256" key="1">
    <source>
        <dbReference type="SAM" id="SignalP"/>
    </source>
</evidence>
<proteinExistence type="predicted"/>
<keyword evidence="1" id="KW-0732">Signal</keyword>
<organism evidence="2 3">
    <name type="scientific">Sphingomonas ginkgonis</name>
    <dbReference type="NCBI Taxonomy" id="2315330"/>
    <lineage>
        <taxon>Bacteria</taxon>
        <taxon>Pseudomonadati</taxon>
        <taxon>Pseudomonadota</taxon>
        <taxon>Alphaproteobacteria</taxon>
        <taxon>Sphingomonadales</taxon>
        <taxon>Sphingomonadaceae</taxon>
        <taxon>Sphingomonas</taxon>
    </lineage>
</organism>
<evidence type="ECO:0000313" key="2">
    <source>
        <dbReference type="EMBL" id="RST31920.1"/>
    </source>
</evidence>
<sequence>MAKSGLMALAIFLAGSSASAQTGAYSGPYNLNPGVTWNGSRLSPDGTRLTRYTDRIAIALPGLQLAITRDGLGKVRYAWSGEASRQPFISWACAADRSPARAATLRHIVDELPLPRG</sequence>
<accession>A0A429VD33</accession>
<keyword evidence="3" id="KW-1185">Reference proteome</keyword>
<dbReference type="AlphaFoldDB" id="A0A429VD33"/>